<evidence type="ECO:0000256" key="9">
    <source>
        <dbReference type="ARBA" id="ARBA00031636"/>
    </source>
</evidence>
<comment type="subcellular location">
    <subcellularLocation>
        <location evidence="1">Cell membrane</location>
        <topology evidence="1">Multi-pass membrane protein</topology>
    </subcellularLocation>
</comment>
<reference evidence="11" key="1">
    <citation type="submission" date="2019-08" db="EMBL/GenBank/DDBJ databases">
        <authorList>
            <person name="Kucharzyk K."/>
            <person name="Murdoch R.W."/>
            <person name="Higgins S."/>
            <person name="Loffler F."/>
        </authorList>
    </citation>
    <scope>NUCLEOTIDE SEQUENCE</scope>
</reference>
<sequence length="451" mass="49925">MFLSKSYYKTNFQLAFPIILASMGQSFVQMVDTIMVGHLGTTELAAVAFAGSVSYNALVVGMGIAMALTPLTGQSYARGEHKISSILLQNSISLNTIISLVITAILLLLMPFLKYFGQPQEVIDICYPYYFIIALSFIPQLIFLSFKQFMEGVGNTKPSMVITISTNLLNIVLNYLLIFGKFGFPQMGVTGAALATLISRILMPIAFILYLYFKANYKRYLSFFAFSNLSKFYHVKLLRLGIPIAGQMFLEFFSLLGVTIMMGWVSTQALAAYQIVITIVGTTFLIAAGISSSTTILISQAFGVNNMKELNNQFKAGFQLSFLTMSCMAFILIVFGRYIAMIFSSDEEVIEIARGFFIVAGVFQIIDGSQVSVLGALRGINDVAKPMKYALISYVLVALPFAYICGFVFELGSWSIFAGFLAGLLTAAILYYRRFRNVVKRYVLRGNNVLE</sequence>
<evidence type="ECO:0000256" key="8">
    <source>
        <dbReference type="ARBA" id="ARBA00023136"/>
    </source>
</evidence>
<evidence type="ECO:0000256" key="2">
    <source>
        <dbReference type="ARBA" id="ARBA00022448"/>
    </source>
</evidence>
<dbReference type="PIRSF" id="PIRSF006603">
    <property type="entry name" value="DinF"/>
    <property type="match status" value="1"/>
</dbReference>
<feature type="transmembrane region" description="Helical" evidence="10">
    <location>
        <begin position="240"/>
        <end position="265"/>
    </location>
</feature>
<keyword evidence="6 10" id="KW-1133">Transmembrane helix</keyword>
<feature type="transmembrane region" description="Helical" evidence="10">
    <location>
        <begin position="92"/>
        <end position="115"/>
    </location>
</feature>
<dbReference type="AlphaFoldDB" id="A0A644U3R4"/>
<evidence type="ECO:0000256" key="5">
    <source>
        <dbReference type="ARBA" id="ARBA00022692"/>
    </source>
</evidence>
<feature type="transmembrane region" description="Helical" evidence="10">
    <location>
        <begin position="389"/>
        <end position="409"/>
    </location>
</feature>
<feature type="transmembrane region" description="Helical" evidence="10">
    <location>
        <begin position="271"/>
        <end position="299"/>
    </location>
</feature>
<keyword evidence="4" id="KW-1003">Cell membrane</keyword>
<accession>A0A644U3R4</accession>
<keyword evidence="8 10" id="KW-0472">Membrane</keyword>
<dbReference type="GO" id="GO:0015297">
    <property type="term" value="F:antiporter activity"/>
    <property type="evidence" value="ECO:0007669"/>
    <property type="project" value="UniProtKB-KW"/>
</dbReference>
<dbReference type="InterPro" id="IPR050222">
    <property type="entry name" value="MATE_MdtK"/>
</dbReference>
<keyword evidence="7" id="KW-0406">Ion transport</keyword>
<proteinExistence type="predicted"/>
<feature type="transmembrane region" description="Helical" evidence="10">
    <location>
        <begin position="127"/>
        <end position="146"/>
    </location>
</feature>
<feature type="transmembrane region" description="Helical" evidence="10">
    <location>
        <begin position="191"/>
        <end position="213"/>
    </location>
</feature>
<keyword evidence="5 10" id="KW-0812">Transmembrane</keyword>
<name>A0A644U3R4_9ZZZZ</name>
<evidence type="ECO:0000313" key="11">
    <source>
        <dbReference type="EMBL" id="MPL73362.1"/>
    </source>
</evidence>
<feature type="transmembrane region" description="Helical" evidence="10">
    <location>
        <begin position="320"/>
        <end position="340"/>
    </location>
</feature>
<dbReference type="CDD" id="cd13131">
    <property type="entry name" value="MATE_NorM_like"/>
    <property type="match status" value="1"/>
</dbReference>
<dbReference type="PANTHER" id="PTHR43298">
    <property type="entry name" value="MULTIDRUG RESISTANCE PROTEIN NORM-RELATED"/>
    <property type="match status" value="1"/>
</dbReference>
<dbReference type="GO" id="GO:0005886">
    <property type="term" value="C:plasma membrane"/>
    <property type="evidence" value="ECO:0007669"/>
    <property type="project" value="UniProtKB-SubCell"/>
</dbReference>
<feature type="transmembrane region" description="Helical" evidence="10">
    <location>
        <begin position="352"/>
        <end position="377"/>
    </location>
</feature>
<evidence type="ECO:0000256" key="1">
    <source>
        <dbReference type="ARBA" id="ARBA00004651"/>
    </source>
</evidence>
<comment type="caution">
    <text evidence="11">The sequence shown here is derived from an EMBL/GenBank/DDBJ whole genome shotgun (WGS) entry which is preliminary data.</text>
</comment>
<dbReference type="GO" id="GO:0042910">
    <property type="term" value="F:xenobiotic transmembrane transporter activity"/>
    <property type="evidence" value="ECO:0007669"/>
    <property type="project" value="InterPro"/>
</dbReference>
<dbReference type="InterPro" id="IPR002528">
    <property type="entry name" value="MATE_fam"/>
</dbReference>
<protein>
    <recommendedName>
        <fullName evidence="9">Multidrug-efflux transporter</fullName>
    </recommendedName>
</protein>
<dbReference type="Pfam" id="PF01554">
    <property type="entry name" value="MatE"/>
    <property type="match status" value="2"/>
</dbReference>
<evidence type="ECO:0000256" key="7">
    <source>
        <dbReference type="ARBA" id="ARBA00023065"/>
    </source>
</evidence>
<keyword evidence="2" id="KW-0813">Transport</keyword>
<evidence type="ECO:0000256" key="6">
    <source>
        <dbReference type="ARBA" id="ARBA00022989"/>
    </source>
</evidence>
<evidence type="ECO:0000256" key="10">
    <source>
        <dbReference type="SAM" id="Phobius"/>
    </source>
</evidence>
<feature type="transmembrane region" description="Helical" evidence="10">
    <location>
        <begin position="415"/>
        <end position="432"/>
    </location>
</feature>
<dbReference type="NCBIfam" id="TIGR00797">
    <property type="entry name" value="matE"/>
    <property type="match status" value="1"/>
</dbReference>
<feature type="transmembrane region" description="Helical" evidence="10">
    <location>
        <begin position="46"/>
        <end position="71"/>
    </location>
</feature>
<evidence type="ECO:0000256" key="4">
    <source>
        <dbReference type="ARBA" id="ARBA00022475"/>
    </source>
</evidence>
<gene>
    <name evidence="11" type="primary">norM_2</name>
    <name evidence="11" type="ORF">SDC9_19161</name>
</gene>
<evidence type="ECO:0000256" key="3">
    <source>
        <dbReference type="ARBA" id="ARBA00022449"/>
    </source>
</evidence>
<feature type="transmembrane region" description="Helical" evidence="10">
    <location>
        <begin position="158"/>
        <end position="179"/>
    </location>
</feature>
<dbReference type="InterPro" id="IPR048279">
    <property type="entry name" value="MdtK-like"/>
</dbReference>
<dbReference type="EMBL" id="VSSQ01000072">
    <property type="protein sequence ID" value="MPL73362.1"/>
    <property type="molecule type" value="Genomic_DNA"/>
</dbReference>
<keyword evidence="3" id="KW-0050">Antiport</keyword>
<dbReference type="GO" id="GO:0006811">
    <property type="term" value="P:monoatomic ion transport"/>
    <property type="evidence" value="ECO:0007669"/>
    <property type="project" value="UniProtKB-KW"/>
</dbReference>
<dbReference type="PANTHER" id="PTHR43298:SF2">
    <property type="entry name" value="FMN_FAD EXPORTER YEEO-RELATED"/>
    <property type="match status" value="1"/>
</dbReference>
<organism evidence="11">
    <name type="scientific">bioreactor metagenome</name>
    <dbReference type="NCBI Taxonomy" id="1076179"/>
    <lineage>
        <taxon>unclassified sequences</taxon>
        <taxon>metagenomes</taxon>
        <taxon>ecological metagenomes</taxon>
    </lineage>
</organism>